<dbReference type="SUPFAM" id="SSF81324">
    <property type="entry name" value="Voltage-gated potassium channels"/>
    <property type="match status" value="1"/>
</dbReference>
<feature type="transmembrane region" description="Helical" evidence="6">
    <location>
        <begin position="413"/>
        <end position="440"/>
    </location>
</feature>
<keyword evidence="4 6" id="KW-0472">Membrane</keyword>
<feature type="domain" description="Ion transport" evidence="7">
    <location>
        <begin position="224"/>
        <end position="445"/>
    </location>
</feature>
<evidence type="ECO:0000256" key="5">
    <source>
        <dbReference type="SAM" id="MobiDB-lite"/>
    </source>
</evidence>
<feature type="region of interest" description="Disordered" evidence="5">
    <location>
        <begin position="544"/>
        <end position="568"/>
    </location>
</feature>
<feature type="transmembrane region" description="Helical" evidence="6">
    <location>
        <begin position="224"/>
        <end position="242"/>
    </location>
</feature>
<evidence type="ECO:0000256" key="3">
    <source>
        <dbReference type="ARBA" id="ARBA00022989"/>
    </source>
</evidence>
<reference evidence="8 9" key="1">
    <citation type="submission" date="2009-11" db="EMBL/GenBank/DDBJ databases">
        <title>Annotation of Allomyces macrogynus ATCC 38327.</title>
        <authorList>
            <consortium name="The Broad Institute Genome Sequencing Platform"/>
            <person name="Russ C."/>
            <person name="Cuomo C."/>
            <person name="Burger G."/>
            <person name="Gray M.W."/>
            <person name="Holland P.W.H."/>
            <person name="King N."/>
            <person name="Lang F.B.F."/>
            <person name="Roger A.J."/>
            <person name="Ruiz-Trillo I."/>
            <person name="Young S.K."/>
            <person name="Zeng Q."/>
            <person name="Gargeya S."/>
            <person name="Fitzgerald M."/>
            <person name="Haas B."/>
            <person name="Abouelleil A."/>
            <person name="Alvarado L."/>
            <person name="Arachchi H.M."/>
            <person name="Berlin A."/>
            <person name="Chapman S.B."/>
            <person name="Gearin G."/>
            <person name="Goldberg J."/>
            <person name="Griggs A."/>
            <person name="Gujja S."/>
            <person name="Hansen M."/>
            <person name="Heiman D."/>
            <person name="Howarth C."/>
            <person name="Larimer J."/>
            <person name="Lui A."/>
            <person name="MacDonald P.J.P."/>
            <person name="McCowen C."/>
            <person name="Montmayeur A."/>
            <person name="Murphy C."/>
            <person name="Neiman D."/>
            <person name="Pearson M."/>
            <person name="Priest M."/>
            <person name="Roberts A."/>
            <person name="Saif S."/>
            <person name="Shea T."/>
            <person name="Sisk P."/>
            <person name="Stolte C."/>
            <person name="Sykes S."/>
            <person name="Wortman J."/>
            <person name="Nusbaum C."/>
            <person name="Birren B."/>
        </authorList>
    </citation>
    <scope>NUCLEOTIDE SEQUENCE [LARGE SCALE GENOMIC DNA]</scope>
    <source>
        <strain evidence="8 9">ATCC 38327</strain>
    </source>
</reference>
<dbReference type="OMA" id="QEMNGEN"/>
<evidence type="ECO:0000313" key="9">
    <source>
        <dbReference type="Proteomes" id="UP000054350"/>
    </source>
</evidence>
<feature type="transmembrane region" description="Helical" evidence="6">
    <location>
        <begin position="254"/>
        <end position="277"/>
    </location>
</feature>
<keyword evidence="2 6" id="KW-0812">Transmembrane</keyword>
<feature type="compositionally biased region" description="Acidic residues" evidence="5">
    <location>
        <begin position="545"/>
        <end position="563"/>
    </location>
</feature>
<name>A0A0L0TCG4_ALLM3</name>
<dbReference type="AlphaFoldDB" id="A0A0L0TCG4"/>
<dbReference type="Gene3D" id="1.10.287.70">
    <property type="match status" value="1"/>
</dbReference>
<dbReference type="STRING" id="578462.A0A0L0TCG4"/>
<dbReference type="PANTHER" id="PTHR47077:SF1">
    <property type="entry name" value="CATION CHANNEL SPERM-ASSOCIATED PROTEIN 4"/>
    <property type="match status" value="1"/>
</dbReference>
<dbReference type="InterPro" id="IPR005821">
    <property type="entry name" value="Ion_trans_dom"/>
</dbReference>
<dbReference type="InterPro" id="IPR028744">
    <property type="entry name" value="CatSper4"/>
</dbReference>
<feature type="transmembrane region" description="Helical" evidence="6">
    <location>
        <begin position="289"/>
        <end position="306"/>
    </location>
</feature>
<dbReference type="VEuPathDB" id="FungiDB:AMAG_16882"/>
<comment type="subcellular location">
    <subcellularLocation>
        <location evidence="1">Membrane</location>
        <topology evidence="1">Multi-pass membrane protein</topology>
    </subcellularLocation>
</comment>
<dbReference type="GO" id="GO:0006814">
    <property type="term" value="P:sodium ion transport"/>
    <property type="evidence" value="ECO:0007669"/>
    <property type="project" value="TreeGrafter"/>
</dbReference>
<evidence type="ECO:0000256" key="4">
    <source>
        <dbReference type="ARBA" id="ARBA00023136"/>
    </source>
</evidence>
<dbReference type="GO" id="GO:0005227">
    <property type="term" value="F:calcium-activated cation channel activity"/>
    <property type="evidence" value="ECO:0007669"/>
    <property type="project" value="InterPro"/>
</dbReference>
<accession>A0A0L0TCG4</accession>
<proteinExistence type="predicted"/>
<dbReference type="EMBL" id="GG745379">
    <property type="protein sequence ID" value="KNE72400.1"/>
    <property type="molecule type" value="Genomic_DNA"/>
</dbReference>
<reference evidence="9" key="2">
    <citation type="submission" date="2009-11" db="EMBL/GenBank/DDBJ databases">
        <title>The Genome Sequence of Allomyces macrogynus strain ATCC 38327.</title>
        <authorList>
            <consortium name="The Broad Institute Genome Sequencing Platform"/>
            <person name="Russ C."/>
            <person name="Cuomo C."/>
            <person name="Shea T."/>
            <person name="Young S.K."/>
            <person name="Zeng Q."/>
            <person name="Koehrsen M."/>
            <person name="Haas B."/>
            <person name="Borodovsky M."/>
            <person name="Guigo R."/>
            <person name="Alvarado L."/>
            <person name="Berlin A."/>
            <person name="Borenstein D."/>
            <person name="Chen Z."/>
            <person name="Engels R."/>
            <person name="Freedman E."/>
            <person name="Gellesch M."/>
            <person name="Goldberg J."/>
            <person name="Griggs A."/>
            <person name="Gujja S."/>
            <person name="Heiman D."/>
            <person name="Hepburn T."/>
            <person name="Howarth C."/>
            <person name="Jen D."/>
            <person name="Larson L."/>
            <person name="Lewis B."/>
            <person name="Mehta T."/>
            <person name="Park D."/>
            <person name="Pearson M."/>
            <person name="Roberts A."/>
            <person name="Saif S."/>
            <person name="Shenoy N."/>
            <person name="Sisk P."/>
            <person name="Stolte C."/>
            <person name="Sykes S."/>
            <person name="Walk T."/>
            <person name="White J."/>
            <person name="Yandava C."/>
            <person name="Burger G."/>
            <person name="Gray M.W."/>
            <person name="Holland P.W.H."/>
            <person name="King N."/>
            <person name="Lang F.B.F."/>
            <person name="Roger A.J."/>
            <person name="Ruiz-Trillo I."/>
            <person name="Lander E."/>
            <person name="Nusbaum C."/>
        </authorList>
    </citation>
    <scope>NUCLEOTIDE SEQUENCE [LARGE SCALE GENOMIC DNA]</scope>
    <source>
        <strain evidence="9">ATCC 38327</strain>
    </source>
</reference>
<dbReference type="InterPro" id="IPR027359">
    <property type="entry name" value="Volt_channel_dom_sf"/>
</dbReference>
<keyword evidence="9" id="KW-1185">Reference proteome</keyword>
<organism evidence="8 9">
    <name type="scientific">Allomyces macrogynus (strain ATCC 38327)</name>
    <name type="common">Allomyces javanicus var. macrogynus</name>
    <dbReference type="NCBI Taxonomy" id="578462"/>
    <lineage>
        <taxon>Eukaryota</taxon>
        <taxon>Fungi</taxon>
        <taxon>Fungi incertae sedis</taxon>
        <taxon>Blastocladiomycota</taxon>
        <taxon>Blastocladiomycetes</taxon>
        <taxon>Blastocladiales</taxon>
        <taxon>Blastocladiaceae</taxon>
        <taxon>Allomyces</taxon>
    </lineage>
</organism>
<dbReference type="PANTHER" id="PTHR47077">
    <property type="entry name" value="ION_TRANS DOMAIN-CONTAINING PROTEIN"/>
    <property type="match status" value="1"/>
</dbReference>
<evidence type="ECO:0000256" key="2">
    <source>
        <dbReference type="ARBA" id="ARBA00022692"/>
    </source>
</evidence>
<dbReference type="Pfam" id="PF00520">
    <property type="entry name" value="Ion_trans"/>
    <property type="match status" value="1"/>
</dbReference>
<dbReference type="GO" id="GO:0036128">
    <property type="term" value="C:CatSper complex"/>
    <property type="evidence" value="ECO:0007669"/>
    <property type="project" value="InterPro"/>
</dbReference>
<dbReference type="Proteomes" id="UP000054350">
    <property type="component" value="Unassembled WGS sequence"/>
</dbReference>
<dbReference type="eggNOG" id="KOG2301">
    <property type="taxonomic scope" value="Eukaryota"/>
</dbReference>
<gene>
    <name evidence="8" type="ORF">AMAG_16882</name>
</gene>
<keyword evidence="3 6" id="KW-1133">Transmembrane helix</keyword>
<feature type="transmembrane region" description="Helical" evidence="6">
    <location>
        <begin position="351"/>
        <end position="370"/>
    </location>
</feature>
<evidence type="ECO:0000256" key="1">
    <source>
        <dbReference type="ARBA" id="ARBA00004141"/>
    </source>
</evidence>
<dbReference type="OrthoDB" id="416585at2759"/>
<feature type="region of interest" description="Disordered" evidence="5">
    <location>
        <begin position="107"/>
        <end position="140"/>
    </location>
</feature>
<sequence>MSRWPILSSPTWPPRCKRAPAAHDPNHSILRSSLEVELTYPAFRLPGVFDRKFESNFLYTNADSSAPRHFHRVFYQHSGFPTNRKYSLIGDKLASVAARYPLAGLAGGSEDGAQSDGGVDDPGVGGGGVGTSPSHPAGRKKGVSDLMLIGMGGIGGRNVPVDDGDNTDSYSMVRRIIFGNARKMNVSRLERKDVNFSTIVDIDDEAFESYVTDDLAGRLGEGDFFRLVMLLVIIFNSIMISLQTNTFLRQRYSGVFAAMDSIFLSIFIMEVLFKWYYAFVTFWKSLWNWLDLGLIVVALLGPLITFSSSSRILKMLRMIRAFRSLRGVSALAGMYTVLQTVFQSIPDMLNITLLLLIVMFIFAVVGVTLFSSSYPERFGDLGTAMMMLFILVCQDGWVGLFNTMESRGLFGIASIYCVIFITLGGFIFLNLITAVVVNNLETTYDNIKKQMRRKYRQLKSAVGGSGTSGSGTQRPLATVAEGDASVYLGQIPYELPEFDRITESKLEKYYLLLMVIEENLKEYVQIKQSLNEILREIKEINADRDDGEEDLDADMEEDEEEPDMNAGDALTRLINLQNSRNG</sequence>
<evidence type="ECO:0000313" key="8">
    <source>
        <dbReference type="EMBL" id="KNE72400.1"/>
    </source>
</evidence>
<evidence type="ECO:0000256" key="6">
    <source>
        <dbReference type="SAM" id="Phobius"/>
    </source>
</evidence>
<evidence type="ECO:0000259" key="7">
    <source>
        <dbReference type="Pfam" id="PF00520"/>
    </source>
</evidence>
<protein>
    <recommendedName>
        <fullName evidence="7">Ion transport domain-containing protein</fullName>
    </recommendedName>
</protein>
<dbReference type="GO" id="GO:0030317">
    <property type="term" value="P:flagellated sperm motility"/>
    <property type="evidence" value="ECO:0007669"/>
    <property type="project" value="InterPro"/>
</dbReference>
<feature type="transmembrane region" description="Helical" evidence="6">
    <location>
        <begin position="327"/>
        <end position="345"/>
    </location>
</feature>
<feature type="transmembrane region" description="Helical" evidence="6">
    <location>
        <begin position="382"/>
        <end position="401"/>
    </location>
</feature>
<dbReference type="GO" id="GO:0005245">
    <property type="term" value="F:voltage-gated calcium channel activity"/>
    <property type="evidence" value="ECO:0007669"/>
    <property type="project" value="TreeGrafter"/>
</dbReference>
<dbReference type="Gene3D" id="1.20.120.350">
    <property type="entry name" value="Voltage-gated potassium channels. Chain C"/>
    <property type="match status" value="1"/>
</dbReference>